<dbReference type="AlphaFoldDB" id="A0A1S1MXX2"/>
<name>A0A1S1MXX2_9GAMM</name>
<gene>
    <name evidence="1" type="ORF">BET10_08095</name>
</gene>
<evidence type="ECO:0000313" key="1">
    <source>
        <dbReference type="EMBL" id="OHU91750.1"/>
    </source>
</evidence>
<reference evidence="1 2" key="1">
    <citation type="submission" date="2016-09" db="EMBL/GenBank/DDBJ databases">
        <title>Pseudoalteromonas amylolytica sp. nov., isolated from the surface seawater.</title>
        <authorList>
            <person name="Wu Y.-H."/>
            <person name="Cheng H."/>
            <person name="Jin X.-B."/>
            <person name="Wang C.-S."/>
            <person name="Xu X.-W."/>
        </authorList>
    </citation>
    <scope>NUCLEOTIDE SEQUENCE [LARGE SCALE GENOMIC DNA]</scope>
    <source>
        <strain evidence="1 2">JW1</strain>
    </source>
</reference>
<dbReference type="OrthoDB" id="7065877at2"/>
<accession>A0A1S1MXX2</accession>
<protein>
    <submittedName>
        <fullName evidence="1">Uncharacterized protein</fullName>
    </submittedName>
</protein>
<proteinExistence type="predicted"/>
<dbReference type="Proteomes" id="UP000179786">
    <property type="component" value="Unassembled WGS sequence"/>
</dbReference>
<comment type="caution">
    <text evidence="1">The sequence shown here is derived from an EMBL/GenBank/DDBJ whole genome shotgun (WGS) entry which is preliminary data.</text>
</comment>
<dbReference type="EMBL" id="MKJU01000024">
    <property type="protein sequence ID" value="OHU91750.1"/>
    <property type="molecule type" value="Genomic_DNA"/>
</dbReference>
<dbReference type="RefSeq" id="WP_070984109.1">
    <property type="nucleotide sequence ID" value="NZ_MKJU01000024.1"/>
</dbReference>
<dbReference type="STRING" id="1859457.BET10_08095"/>
<keyword evidence="2" id="KW-1185">Reference proteome</keyword>
<organism evidence="1 2">
    <name type="scientific">Pseudoalteromonas amylolytica</name>
    <dbReference type="NCBI Taxonomy" id="1859457"/>
    <lineage>
        <taxon>Bacteria</taxon>
        <taxon>Pseudomonadati</taxon>
        <taxon>Pseudomonadota</taxon>
        <taxon>Gammaproteobacteria</taxon>
        <taxon>Alteromonadales</taxon>
        <taxon>Pseudoalteromonadaceae</taxon>
        <taxon>Pseudoalteromonas</taxon>
    </lineage>
</organism>
<sequence length="87" mass="9921">MTVEFVPTKDIFNFGAPNGHVFEILKIEEVQVLLNNPPLTNDPLEVSEEQAIKLSEIVSNWKPPETWNANKQMYVEFFAKCGGFSTY</sequence>
<evidence type="ECO:0000313" key="2">
    <source>
        <dbReference type="Proteomes" id="UP000179786"/>
    </source>
</evidence>